<feature type="domain" description="HTH tetR-type" evidence="5">
    <location>
        <begin position="13"/>
        <end position="73"/>
    </location>
</feature>
<protein>
    <recommendedName>
        <fullName evidence="5">HTH tetR-type domain-containing protein</fullName>
    </recommendedName>
</protein>
<keyword evidence="1" id="KW-0805">Transcription regulation</keyword>
<dbReference type="GO" id="GO:0003700">
    <property type="term" value="F:DNA-binding transcription factor activity"/>
    <property type="evidence" value="ECO:0007669"/>
    <property type="project" value="TreeGrafter"/>
</dbReference>
<proteinExistence type="predicted"/>
<name>A0A6F8XTH6_9ACTN</name>
<dbReference type="PANTHER" id="PTHR30055:SF234">
    <property type="entry name" value="HTH-TYPE TRANSCRIPTIONAL REGULATOR BETI"/>
    <property type="match status" value="1"/>
</dbReference>
<sequence>MTTTPGLRERKKAKTRAAIQRHALRLFQEQGYAATTVDQIAEAAEISPSTFFRYFPTKEDVVLLDSYDPILIEAVRAQPPELSPVAAIRAAIGDVFKRIPADEWEAERERQELIRTVPELRARQMWQYVQGIDLVAGVIAERAGLPADDLAVRAMAGAVVGVSMAAIPHALESSHDLADYGRVDDALALLEAGLPLPG</sequence>
<evidence type="ECO:0000256" key="4">
    <source>
        <dbReference type="PROSITE-ProRule" id="PRU00335"/>
    </source>
</evidence>
<dbReference type="InterPro" id="IPR050109">
    <property type="entry name" value="HTH-type_TetR-like_transc_reg"/>
</dbReference>
<dbReference type="InterPro" id="IPR009057">
    <property type="entry name" value="Homeodomain-like_sf"/>
</dbReference>
<dbReference type="PRINTS" id="PR00455">
    <property type="entry name" value="HTHTETR"/>
</dbReference>
<dbReference type="Proteomes" id="UP000502508">
    <property type="component" value="Chromosome"/>
</dbReference>
<reference evidence="6 7" key="1">
    <citation type="submission" date="2020-03" db="EMBL/GenBank/DDBJ databases">
        <title>Whole genome shotgun sequence of Phytohabitans flavus NBRC 107702.</title>
        <authorList>
            <person name="Komaki H."/>
            <person name="Tamura T."/>
        </authorList>
    </citation>
    <scope>NUCLEOTIDE SEQUENCE [LARGE SCALE GENOMIC DNA]</scope>
    <source>
        <strain evidence="6 7">NBRC 107702</strain>
    </source>
</reference>
<reference evidence="6 7" key="2">
    <citation type="submission" date="2020-03" db="EMBL/GenBank/DDBJ databases">
        <authorList>
            <person name="Ichikawa N."/>
            <person name="Kimura A."/>
            <person name="Kitahashi Y."/>
            <person name="Uohara A."/>
        </authorList>
    </citation>
    <scope>NUCLEOTIDE SEQUENCE [LARGE SCALE GENOMIC DNA]</scope>
    <source>
        <strain evidence="6 7">NBRC 107702</strain>
    </source>
</reference>
<dbReference type="AlphaFoldDB" id="A0A6F8XTH6"/>
<accession>A0A6F8XTH6</accession>
<dbReference type="Pfam" id="PF00440">
    <property type="entry name" value="TetR_N"/>
    <property type="match status" value="1"/>
</dbReference>
<dbReference type="RefSeq" id="WP_173036947.1">
    <property type="nucleotide sequence ID" value="NZ_AP022870.1"/>
</dbReference>
<dbReference type="PANTHER" id="PTHR30055">
    <property type="entry name" value="HTH-TYPE TRANSCRIPTIONAL REGULATOR RUTR"/>
    <property type="match status" value="1"/>
</dbReference>
<dbReference type="GO" id="GO:0000976">
    <property type="term" value="F:transcription cis-regulatory region binding"/>
    <property type="evidence" value="ECO:0007669"/>
    <property type="project" value="TreeGrafter"/>
</dbReference>
<evidence type="ECO:0000256" key="3">
    <source>
        <dbReference type="ARBA" id="ARBA00023163"/>
    </source>
</evidence>
<organism evidence="6 7">
    <name type="scientific">Phytohabitans flavus</name>
    <dbReference type="NCBI Taxonomy" id="1076124"/>
    <lineage>
        <taxon>Bacteria</taxon>
        <taxon>Bacillati</taxon>
        <taxon>Actinomycetota</taxon>
        <taxon>Actinomycetes</taxon>
        <taxon>Micromonosporales</taxon>
        <taxon>Micromonosporaceae</taxon>
    </lineage>
</organism>
<keyword evidence="7" id="KW-1185">Reference proteome</keyword>
<keyword evidence="2 4" id="KW-0238">DNA-binding</keyword>
<keyword evidence="3" id="KW-0804">Transcription</keyword>
<gene>
    <name evidence="6" type="ORF">Pflav_034580</name>
</gene>
<evidence type="ECO:0000259" key="5">
    <source>
        <dbReference type="PROSITE" id="PS50977"/>
    </source>
</evidence>
<dbReference type="InterPro" id="IPR001647">
    <property type="entry name" value="HTH_TetR"/>
</dbReference>
<evidence type="ECO:0000313" key="7">
    <source>
        <dbReference type="Proteomes" id="UP000502508"/>
    </source>
</evidence>
<dbReference type="PROSITE" id="PS50977">
    <property type="entry name" value="HTH_TETR_2"/>
    <property type="match status" value="1"/>
</dbReference>
<dbReference type="Gene3D" id="1.10.357.10">
    <property type="entry name" value="Tetracycline Repressor, domain 2"/>
    <property type="match status" value="1"/>
</dbReference>
<dbReference type="SUPFAM" id="SSF46689">
    <property type="entry name" value="Homeodomain-like"/>
    <property type="match status" value="1"/>
</dbReference>
<dbReference type="KEGG" id="pfla:Pflav_034580"/>
<feature type="DNA-binding region" description="H-T-H motif" evidence="4">
    <location>
        <begin position="36"/>
        <end position="55"/>
    </location>
</feature>
<dbReference type="EMBL" id="AP022870">
    <property type="protein sequence ID" value="BCB77048.1"/>
    <property type="molecule type" value="Genomic_DNA"/>
</dbReference>
<evidence type="ECO:0000256" key="1">
    <source>
        <dbReference type="ARBA" id="ARBA00023015"/>
    </source>
</evidence>
<dbReference type="Pfam" id="PF17754">
    <property type="entry name" value="TetR_C_14"/>
    <property type="match status" value="1"/>
</dbReference>
<dbReference type="InterPro" id="IPR041347">
    <property type="entry name" value="MftR_C"/>
</dbReference>
<evidence type="ECO:0000313" key="6">
    <source>
        <dbReference type="EMBL" id="BCB77048.1"/>
    </source>
</evidence>
<evidence type="ECO:0000256" key="2">
    <source>
        <dbReference type="ARBA" id="ARBA00023125"/>
    </source>
</evidence>
<dbReference type="Gene3D" id="1.10.10.60">
    <property type="entry name" value="Homeodomain-like"/>
    <property type="match status" value="1"/>
</dbReference>